<dbReference type="PROSITE" id="PS00894">
    <property type="entry name" value="HTH_DEOR_1"/>
    <property type="match status" value="1"/>
</dbReference>
<dbReference type="Pfam" id="PF08220">
    <property type="entry name" value="HTH_DeoR"/>
    <property type="match status" value="1"/>
</dbReference>
<dbReference type="InterPro" id="IPR037171">
    <property type="entry name" value="NagB/RpiA_transferase-like"/>
</dbReference>
<dbReference type="PRINTS" id="PR00037">
    <property type="entry name" value="HTHLACR"/>
</dbReference>
<dbReference type="InParanoid" id="A0A0J6X094"/>
<dbReference type="InterPro" id="IPR001034">
    <property type="entry name" value="DeoR_HTH"/>
</dbReference>
<organism evidence="5 6">
    <name type="scientific">Megasphaera cerevisiae DSM 20462</name>
    <dbReference type="NCBI Taxonomy" id="1122219"/>
    <lineage>
        <taxon>Bacteria</taxon>
        <taxon>Bacillati</taxon>
        <taxon>Bacillota</taxon>
        <taxon>Negativicutes</taxon>
        <taxon>Veillonellales</taxon>
        <taxon>Veillonellaceae</taxon>
        <taxon>Megasphaera</taxon>
    </lineage>
</organism>
<evidence type="ECO:0000256" key="1">
    <source>
        <dbReference type="ARBA" id="ARBA00023015"/>
    </source>
</evidence>
<protein>
    <submittedName>
        <fullName evidence="5">DeoR faimly transcriptional regulator</fullName>
    </submittedName>
</protein>
<dbReference type="Pfam" id="PF00455">
    <property type="entry name" value="DeoRC"/>
    <property type="match status" value="1"/>
</dbReference>
<dbReference type="RefSeq" id="WP_048513208.1">
    <property type="nucleotide sequence ID" value="NZ_FUXD01000006.1"/>
</dbReference>
<gene>
    <name evidence="5" type="ORF">AB840_02270</name>
</gene>
<dbReference type="Gene3D" id="1.10.10.10">
    <property type="entry name" value="Winged helix-like DNA-binding domain superfamily/Winged helix DNA-binding domain"/>
    <property type="match status" value="1"/>
</dbReference>
<sequence length="255" mass="28824">MLPAERRQFILDELYRNKAVAVNELAQQLDVTPMTIRRDLQLLEENGLVEKSHGGAILTESLVKEATYHNRKLVHIEEKQRMAEAALPLIESSMSLYIDAGTTNYELAVVMAKRPWDDLTVVTNDLAIAQVLTSVSGIEVIMLGGHIDAESDSSCGVFATHMVKQMHFDISFLGTQAITPDWRIMTANSEKIDVKRACVAASDKNILLADHSKFKKHKLYYIFDMWLLDMVISDYCAEAAEQQLFEEHQITFIHV</sequence>
<dbReference type="Gene3D" id="3.40.50.1360">
    <property type="match status" value="1"/>
</dbReference>
<name>A0A0J6X094_9FIRM</name>
<evidence type="ECO:0000313" key="5">
    <source>
        <dbReference type="EMBL" id="KMO87557.1"/>
    </source>
</evidence>
<evidence type="ECO:0000256" key="2">
    <source>
        <dbReference type="ARBA" id="ARBA00023125"/>
    </source>
</evidence>
<keyword evidence="1" id="KW-0805">Transcription regulation</keyword>
<feature type="domain" description="HTH deoR-type" evidence="4">
    <location>
        <begin position="3"/>
        <end position="58"/>
    </location>
</feature>
<keyword evidence="3" id="KW-0804">Transcription</keyword>
<proteinExistence type="predicted"/>
<dbReference type="STRING" id="39029.BSR42_03245"/>
<dbReference type="SMART" id="SM00420">
    <property type="entry name" value="HTH_DEOR"/>
    <property type="match status" value="1"/>
</dbReference>
<dbReference type="SMART" id="SM01134">
    <property type="entry name" value="DeoRC"/>
    <property type="match status" value="1"/>
</dbReference>
<dbReference type="FunCoup" id="A0A0J6X094">
    <property type="interactions" value="54"/>
</dbReference>
<evidence type="ECO:0000256" key="3">
    <source>
        <dbReference type="ARBA" id="ARBA00023163"/>
    </source>
</evidence>
<dbReference type="GO" id="GO:0003700">
    <property type="term" value="F:DNA-binding transcription factor activity"/>
    <property type="evidence" value="ECO:0007669"/>
    <property type="project" value="InterPro"/>
</dbReference>
<dbReference type="SUPFAM" id="SSF100950">
    <property type="entry name" value="NagB/RpiA/CoA transferase-like"/>
    <property type="match status" value="1"/>
</dbReference>
<evidence type="ECO:0000259" key="4">
    <source>
        <dbReference type="PROSITE" id="PS51000"/>
    </source>
</evidence>
<dbReference type="InterPro" id="IPR018356">
    <property type="entry name" value="Tscrpt_reg_HTH_DeoR_CS"/>
</dbReference>
<dbReference type="InterPro" id="IPR036390">
    <property type="entry name" value="WH_DNA-bd_sf"/>
</dbReference>
<evidence type="ECO:0000313" key="6">
    <source>
        <dbReference type="Proteomes" id="UP000036503"/>
    </source>
</evidence>
<dbReference type="OrthoDB" id="9797223at2"/>
<dbReference type="EMBL" id="LEKT01000004">
    <property type="protein sequence ID" value="KMO87557.1"/>
    <property type="molecule type" value="Genomic_DNA"/>
</dbReference>
<dbReference type="GO" id="GO:0003677">
    <property type="term" value="F:DNA binding"/>
    <property type="evidence" value="ECO:0007669"/>
    <property type="project" value="UniProtKB-KW"/>
</dbReference>
<keyword evidence="6" id="KW-1185">Reference proteome</keyword>
<dbReference type="SUPFAM" id="SSF46785">
    <property type="entry name" value="Winged helix' DNA-binding domain"/>
    <property type="match status" value="1"/>
</dbReference>
<dbReference type="PROSITE" id="PS51000">
    <property type="entry name" value="HTH_DEOR_2"/>
    <property type="match status" value="1"/>
</dbReference>
<keyword evidence="2" id="KW-0238">DNA-binding</keyword>
<dbReference type="InterPro" id="IPR050313">
    <property type="entry name" value="Carb_Metab_HTH_regulators"/>
</dbReference>
<dbReference type="PANTHER" id="PTHR30363:SF46">
    <property type="entry name" value="LYSR FAMILY TRANSCRIPTIONAL REGULATOR"/>
    <property type="match status" value="1"/>
</dbReference>
<comment type="caution">
    <text evidence="5">The sequence shown here is derived from an EMBL/GenBank/DDBJ whole genome shotgun (WGS) entry which is preliminary data.</text>
</comment>
<dbReference type="PATRIC" id="fig|1122219.3.peg.1695"/>
<reference evidence="5 6" key="1">
    <citation type="submission" date="2015-06" db="EMBL/GenBank/DDBJ databases">
        <title>Draft genome sequence of beer spoilage bacterium Megasphaera cerevisiae type strain 20462.</title>
        <authorList>
            <person name="Kutumbaka K."/>
            <person name="Pasmowitz J."/>
            <person name="Mategko J."/>
            <person name="Reyes D."/>
            <person name="Friedrich A."/>
            <person name="Han S."/>
            <person name="Martens-Habbena W."/>
            <person name="Neal-McKinney J."/>
            <person name="Janagama H.K."/>
            <person name="Nadala C."/>
            <person name="Samadpour M."/>
        </authorList>
    </citation>
    <scope>NUCLEOTIDE SEQUENCE [LARGE SCALE GENOMIC DNA]</scope>
    <source>
        <strain evidence="5 6">DSM 20462</strain>
    </source>
</reference>
<dbReference type="AlphaFoldDB" id="A0A0J6X094"/>
<accession>A0A0J6X094</accession>
<dbReference type="PANTHER" id="PTHR30363">
    <property type="entry name" value="HTH-TYPE TRANSCRIPTIONAL REGULATOR SRLR-RELATED"/>
    <property type="match status" value="1"/>
</dbReference>
<dbReference type="InterPro" id="IPR036388">
    <property type="entry name" value="WH-like_DNA-bd_sf"/>
</dbReference>
<dbReference type="Proteomes" id="UP000036503">
    <property type="component" value="Unassembled WGS sequence"/>
</dbReference>
<dbReference type="InterPro" id="IPR014036">
    <property type="entry name" value="DeoR-like_C"/>
</dbReference>